<dbReference type="AlphaFoldDB" id="A0A1S8CVX7"/>
<keyword evidence="3 5" id="KW-1133">Transmembrane helix</keyword>
<comment type="caution">
    <text evidence="6">The sequence shown here is derived from an EMBL/GenBank/DDBJ whole genome shotgun (WGS) entry which is preliminary data.</text>
</comment>
<name>A0A1S8CVX7_9GAMM</name>
<dbReference type="PANTHER" id="PTHR36917:SF1">
    <property type="entry name" value="INNER MEMBRANE-SPANNING PROTEIN YCIB"/>
    <property type="match status" value="1"/>
</dbReference>
<dbReference type="RefSeq" id="WP_076877225.1">
    <property type="nucleotide sequence ID" value="NZ_MLCN01000008.1"/>
</dbReference>
<keyword evidence="5" id="KW-0997">Cell inner membrane</keyword>
<protein>
    <recommendedName>
        <fullName evidence="5">Inner membrane-spanning protein YciB</fullName>
    </recommendedName>
</protein>
<keyword evidence="4 5" id="KW-0472">Membrane</keyword>
<evidence type="ECO:0000256" key="2">
    <source>
        <dbReference type="ARBA" id="ARBA00022692"/>
    </source>
</evidence>
<gene>
    <name evidence="5" type="primary">yciB</name>
    <name evidence="6" type="ORF">BKE30_03200</name>
</gene>
<comment type="similarity">
    <text evidence="5">Belongs to the YciB family.</text>
</comment>
<evidence type="ECO:0000256" key="4">
    <source>
        <dbReference type="ARBA" id="ARBA00023136"/>
    </source>
</evidence>
<proteinExistence type="inferred from homology"/>
<comment type="subcellular location">
    <subcellularLocation>
        <location evidence="5">Cell inner membrane</location>
        <topology evidence="5">Multi-pass membrane protein</topology>
    </subcellularLocation>
</comment>
<keyword evidence="1 5" id="KW-1003">Cell membrane</keyword>
<feature type="transmembrane region" description="Helical" evidence="5">
    <location>
        <begin position="146"/>
        <end position="169"/>
    </location>
</feature>
<dbReference type="Proteomes" id="UP000192132">
    <property type="component" value="Unassembled WGS sequence"/>
</dbReference>
<evidence type="ECO:0000256" key="5">
    <source>
        <dbReference type="HAMAP-Rule" id="MF_00189"/>
    </source>
</evidence>
<feature type="transmembrane region" description="Helical" evidence="5">
    <location>
        <begin position="75"/>
        <end position="91"/>
    </location>
</feature>
<reference evidence="6 7" key="1">
    <citation type="submission" date="2016-10" db="EMBL/GenBank/DDBJ databases">
        <title>Draft Genome sequence of Alkanindiges sp. strain H1.</title>
        <authorList>
            <person name="Subhash Y."/>
            <person name="Lee S."/>
        </authorList>
    </citation>
    <scope>NUCLEOTIDE SEQUENCE [LARGE SCALE GENOMIC DNA]</scope>
    <source>
        <strain evidence="6 7">H1</strain>
    </source>
</reference>
<sequence length="206" mass="23696">MKALLDYVPLIIFFYFYKTTDPADRTHPLLQLVGSTGAPDNNNILVATCALLISTLVVYGTLLVFQKFRLEKSQWFVLAMTVVFGGITLMLSDDFYIRLKAVIINVVFGFGFLLSPMLMKDRKPLIQRLFGPVFELDDRNWKKLNLAWGLFFFFMASLHIFFAFILFNGKYWGEFTAFGDIIVMFSFLIAQMVILRKYIKISSNGS</sequence>
<comment type="function">
    <text evidence="5">Plays a role in cell envelope biogenesis, maintenance of cell envelope integrity and membrane homeostasis.</text>
</comment>
<dbReference type="Pfam" id="PF04279">
    <property type="entry name" value="IspA"/>
    <property type="match status" value="1"/>
</dbReference>
<dbReference type="STRING" id="1907941.BKE30_03200"/>
<keyword evidence="2 5" id="KW-0812">Transmembrane</keyword>
<evidence type="ECO:0000256" key="3">
    <source>
        <dbReference type="ARBA" id="ARBA00022989"/>
    </source>
</evidence>
<evidence type="ECO:0000313" key="7">
    <source>
        <dbReference type="Proteomes" id="UP000192132"/>
    </source>
</evidence>
<dbReference type="InterPro" id="IPR006008">
    <property type="entry name" value="YciB"/>
</dbReference>
<dbReference type="EMBL" id="MLCN01000008">
    <property type="protein sequence ID" value="ONG41467.1"/>
    <property type="molecule type" value="Genomic_DNA"/>
</dbReference>
<feature type="transmembrane region" description="Helical" evidence="5">
    <location>
        <begin position="97"/>
        <end position="119"/>
    </location>
</feature>
<evidence type="ECO:0000313" key="6">
    <source>
        <dbReference type="EMBL" id="ONG41467.1"/>
    </source>
</evidence>
<dbReference type="HAMAP" id="MF_00189">
    <property type="entry name" value="YciB"/>
    <property type="match status" value="1"/>
</dbReference>
<accession>A0A1S8CVX7</accession>
<organism evidence="6 7">
    <name type="scientific">Alkanindiges hydrocarboniclasticus</name>
    <dbReference type="NCBI Taxonomy" id="1907941"/>
    <lineage>
        <taxon>Bacteria</taxon>
        <taxon>Pseudomonadati</taxon>
        <taxon>Pseudomonadota</taxon>
        <taxon>Gammaproteobacteria</taxon>
        <taxon>Moraxellales</taxon>
        <taxon>Moraxellaceae</taxon>
        <taxon>Alkanindiges</taxon>
    </lineage>
</organism>
<feature type="transmembrane region" description="Helical" evidence="5">
    <location>
        <begin position="44"/>
        <end position="63"/>
    </location>
</feature>
<dbReference type="PANTHER" id="PTHR36917">
    <property type="entry name" value="INTRACELLULAR SEPTATION PROTEIN A-RELATED"/>
    <property type="match status" value="1"/>
</dbReference>
<dbReference type="OrthoDB" id="9788219at2"/>
<feature type="transmembrane region" description="Helical" evidence="5">
    <location>
        <begin position="175"/>
        <end position="195"/>
    </location>
</feature>
<dbReference type="GO" id="GO:0005886">
    <property type="term" value="C:plasma membrane"/>
    <property type="evidence" value="ECO:0007669"/>
    <property type="project" value="UniProtKB-SubCell"/>
</dbReference>
<evidence type="ECO:0000256" key="1">
    <source>
        <dbReference type="ARBA" id="ARBA00022475"/>
    </source>
</evidence>
<keyword evidence="7" id="KW-1185">Reference proteome</keyword>